<comment type="caution">
    <text evidence="6">The sequence shown here is derived from an EMBL/GenBank/DDBJ whole genome shotgun (WGS) entry which is preliminary data.</text>
</comment>
<feature type="transmembrane region" description="Helical" evidence="5">
    <location>
        <begin position="183"/>
        <end position="204"/>
    </location>
</feature>
<keyword evidence="2 5" id="KW-0812">Transmembrane</keyword>
<dbReference type="OMA" id="PCILALF"/>
<keyword evidence="4 5" id="KW-0472">Membrane</keyword>
<dbReference type="SUPFAM" id="SSF103473">
    <property type="entry name" value="MFS general substrate transporter"/>
    <property type="match status" value="1"/>
</dbReference>
<feature type="transmembrane region" description="Helical" evidence="5">
    <location>
        <begin position="316"/>
        <end position="335"/>
    </location>
</feature>
<dbReference type="InterPro" id="IPR036259">
    <property type="entry name" value="MFS_trans_sf"/>
</dbReference>
<feature type="transmembrane region" description="Helical" evidence="5">
    <location>
        <begin position="430"/>
        <end position="448"/>
    </location>
</feature>
<evidence type="ECO:0000256" key="3">
    <source>
        <dbReference type="ARBA" id="ARBA00022989"/>
    </source>
</evidence>
<evidence type="ECO:0000313" key="6">
    <source>
        <dbReference type="EMBL" id="KAJ6223568.1"/>
    </source>
</evidence>
<comment type="subcellular location">
    <subcellularLocation>
        <location evidence="1">Membrane</location>
        <topology evidence="1">Multi-pass membrane protein</topology>
    </subcellularLocation>
</comment>
<dbReference type="Proteomes" id="UP001142055">
    <property type="component" value="Chromosome 1"/>
</dbReference>
<accession>A0A9Q0RPL7</accession>
<feature type="transmembrane region" description="Helical" evidence="5">
    <location>
        <begin position="78"/>
        <end position="103"/>
    </location>
</feature>
<evidence type="ECO:0008006" key="8">
    <source>
        <dbReference type="Google" id="ProtNLM"/>
    </source>
</evidence>
<dbReference type="GO" id="GO:0016020">
    <property type="term" value="C:membrane"/>
    <property type="evidence" value="ECO:0007669"/>
    <property type="project" value="UniProtKB-SubCell"/>
</dbReference>
<evidence type="ECO:0000256" key="1">
    <source>
        <dbReference type="ARBA" id="ARBA00004141"/>
    </source>
</evidence>
<organism evidence="6 7">
    <name type="scientific">Blomia tropicalis</name>
    <name type="common">Mite</name>
    <dbReference type="NCBI Taxonomy" id="40697"/>
    <lineage>
        <taxon>Eukaryota</taxon>
        <taxon>Metazoa</taxon>
        <taxon>Ecdysozoa</taxon>
        <taxon>Arthropoda</taxon>
        <taxon>Chelicerata</taxon>
        <taxon>Arachnida</taxon>
        <taxon>Acari</taxon>
        <taxon>Acariformes</taxon>
        <taxon>Sarcoptiformes</taxon>
        <taxon>Astigmata</taxon>
        <taxon>Glycyphagoidea</taxon>
        <taxon>Echimyopodidae</taxon>
        <taxon>Blomia</taxon>
    </lineage>
</organism>
<dbReference type="EMBL" id="JAPWDV010000001">
    <property type="protein sequence ID" value="KAJ6223568.1"/>
    <property type="molecule type" value="Genomic_DNA"/>
</dbReference>
<evidence type="ECO:0000256" key="5">
    <source>
        <dbReference type="SAM" id="Phobius"/>
    </source>
</evidence>
<name>A0A9Q0RPL7_BLOTA</name>
<reference evidence="6" key="1">
    <citation type="submission" date="2022-12" db="EMBL/GenBank/DDBJ databases">
        <title>Genome assemblies of Blomia tropicalis.</title>
        <authorList>
            <person name="Cui Y."/>
        </authorList>
    </citation>
    <scope>NUCLEOTIDE SEQUENCE</scope>
    <source>
        <tissue evidence="6">Adult mites</tissue>
    </source>
</reference>
<protein>
    <recommendedName>
        <fullName evidence="8">Proton-coupled folate transporter-like</fullName>
    </recommendedName>
</protein>
<keyword evidence="3 5" id="KW-1133">Transmembrane helix</keyword>
<feature type="transmembrane region" description="Helical" evidence="5">
    <location>
        <begin position="109"/>
        <end position="135"/>
    </location>
</feature>
<evidence type="ECO:0000313" key="7">
    <source>
        <dbReference type="Proteomes" id="UP001142055"/>
    </source>
</evidence>
<feature type="transmembrane region" description="Helical" evidence="5">
    <location>
        <begin position="362"/>
        <end position="381"/>
    </location>
</feature>
<feature type="transmembrane region" description="Helical" evidence="5">
    <location>
        <begin position="147"/>
        <end position="171"/>
    </location>
</feature>
<feature type="transmembrane region" description="Helical" evidence="5">
    <location>
        <begin position="54"/>
        <end position="71"/>
    </location>
</feature>
<dbReference type="PANTHER" id="PTHR23507">
    <property type="entry name" value="ZGC:174356"/>
    <property type="match status" value="1"/>
</dbReference>
<gene>
    <name evidence="6" type="ORF">RDWZM_002113</name>
</gene>
<evidence type="ECO:0000256" key="4">
    <source>
        <dbReference type="ARBA" id="ARBA00023136"/>
    </source>
</evidence>
<sequence>MLMQDKICLFNYNQSASFCEDIQKEASGPNHVAEQNMKNDILAQTAIFMNYKQILETVPIVLWSLFLGPFLDKYPSGAYIILFINAIGDSFISISNILLVQLFDTSANYLIIPSAINFLTGGFQTFTTIAGLYITMNTAEKDRALKFVILEIIIILGMGSAIYIGGLFLKINKAGPQLRTYNLNYYLSISLNVICLIFLSLLYWQKKLETKSKTVNNKGIVVEDKNNNNNIDGDLDRSRFKVMKLLFDIDNVRETLVCFFRPRPHNVRLQILLLSSIQFIQMLVTRGISDVLLQFAQKAYHWDPVTYSKLSSIEMMGSMALLAIFSGIFISWLHFTDNTLIIIAQVSTFLADLNRGTFLSPMAYFISLPIGSFSGFAVVSAKSKFSKIIPLNEIGKIYSLSGTIDAINPLFGSIIYSNIFALSIGTYTGLVYHFSCFLMLLSIVALIVEERYCPVKSQENPIDDDQNDNSVRL</sequence>
<dbReference type="AlphaFoldDB" id="A0A9Q0RPL7"/>
<evidence type="ECO:0000256" key="2">
    <source>
        <dbReference type="ARBA" id="ARBA00022692"/>
    </source>
</evidence>
<dbReference type="PANTHER" id="PTHR23507:SF1">
    <property type="entry name" value="FI18259P1-RELATED"/>
    <property type="match status" value="1"/>
</dbReference>
<proteinExistence type="predicted"/>
<keyword evidence="7" id="KW-1185">Reference proteome</keyword>
<dbReference type="Gene3D" id="1.20.1250.20">
    <property type="entry name" value="MFS general substrate transporter like domains"/>
    <property type="match status" value="1"/>
</dbReference>
<dbReference type="GO" id="GO:0022857">
    <property type="term" value="F:transmembrane transporter activity"/>
    <property type="evidence" value="ECO:0007669"/>
    <property type="project" value="TreeGrafter"/>
</dbReference>